<dbReference type="Proteomes" id="UP000242188">
    <property type="component" value="Unassembled WGS sequence"/>
</dbReference>
<evidence type="ECO:0000313" key="3">
    <source>
        <dbReference type="Proteomes" id="UP000242188"/>
    </source>
</evidence>
<protein>
    <submittedName>
        <fullName evidence="2">Uncharacterized protein</fullName>
    </submittedName>
</protein>
<dbReference type="PANTHER" id="PTHR10044">
    <property type="entry name" value="INHIBITOR OF APOPTOSIS"/>
    <property type="match status" value="1"/>
</dbReference>
<accession>A0A210PDC5</accession>
<dbReference type="SUPFAM" id="SSF57924">
    <property type="entry name" value="Inhibitor of apoptosis (IAP) repeat"/>
    <property type="match status" value="2"/>
</dbReference>
<feature type="compositionally biased region" description="Polar residues" evidence="1">
    <location>
        <begin position="236"/>
        <end position="256"/>
    </location>
</feature>
<feature type="compositionally biased region" description="Polar residues" evidence="1">
    <location>
        <begin position="271"/>
        <end position="311"/>
    </location>
</feature>
<dbReference type="AlphaFoldDB" id="A0A210PDC5"/>
<name>A0A210PDC5_MIZYE</name>
<dbReference type="PROSITE" id="PS50143">
    <property type="entry name" value="BIR_REPEAT_2"/>
    <property type="match status" value="1"/>
</dbReference>
<feature type="compositionally biased region" description="Polar residues" evidence="1">
    <location>
        <begin position="319"/>
        <end position="336"/>
    </location>
</feature>
<reference evidence="2 3" key="1">
    <citation type="journal article" date="2017" name="Nat. Ecol. Evol.">
        <title>Scallop genome provides insights into evolution of bilaterian karyotype and development.</title>
        <authorList>
            <person name="Wang S."/>
            <person name="Zhang J."/>
            <person name="Jiao W."/>
            <person name="Li J."/>
            <person name="Xun X."/>
            <person name="Sun Y."/>
            <person name="Guo X."/>
            <person name="Huan P."/>
            <person name="Dong B."/>
            <person name="Zhang L."/>
            <person name="Hu X."/>
            <person name="Sun X."/>
            <person name="Wang J."/>
            <person name="Zhao C."/>
            <person name="Wang Y."/>
            <person name="Wang D."/>
            <person name="Huang X."/>
            <person name="Wang R."/>
            <person name="Lv J."/>
            <person name="Li Y."/>
            <person name="Zhang Z."/>
            <person name="Liu B."/>
            <person name="Lu W."/>
            <person name="Hui Y."/>
            <person name="Liang J."/>
            <person name="Zhou Z."/>
            <person name="Hou R."/>
            <person name="Li X."/>
            <person name="Liu Y."/>
            <person name="Li H."/>
            <person name="Ning X."/>
            <person name="Lin Y."/>
            <person name="Zhao L."/>
            <person name="Xing Q."/>
            <person name="Dou J."/>
            <person name="Li Y."/>
            <person name="Mao J."/>
            <person name="Guo H."/>
            <person name="Dou H."/>
            <person name="Li T."/>
            <person name="Mu C."/>
            <person name="Jiang W."/>
            <person name="Fu Q."/>
            <person name="Fu X."/>
            <person name="Miao Y."/>
            <person name="Liu J."/>
            <person name="Yu Q."/>
            <person name="Li R."/>
            <person name="Liao H."/>
            <person name="Li X."/>
            <person name="Kong Y."/>
            <person name="Jiang Z."/>
            <person name="Chourrout D."/>
            <person name="Li R."/>
            <person name="Bao Z."/>
        </authorList>
    </citation>
    <scope>NUCLEOTIDE SEQUENCE [LARGE SCALE GENOMIC DNA]</scope>
    <source>
        <strain evidence="2 3">PY_sf001</strain>
    </source>
</reference>
<dbReference type="InterPro" id="IPR050784">
    <property type="entry name" value="IAP"/>
</dbReference>
<organism evidence="2 3">
    <name type="scientific">Mizuhopecten yessoensis</name>
    <name type="common">Japanese scallop</name>
    <name type="synonym">Patinopecten yessoensis</name>
    <dbReference type="NCBI Taxonomy" id="6573"/>
    <lineage>
        <taxon>Eukaryota</taxon>
        <taxon>Metazoa</taxon>
        <taxon>Spiralia</taxon>
        <taxon>Lophotrochozoa</taxon>
        <taxon>Mollusca</taxon>
        <taxon>Bivalvia</taxon>
        <taxon>Autobranchia</taxon>
        <taxon>Pteriomorphia</taxon>
        <taxon>Pectinida</taxon>
        <taxon>Pectinoidea</taxon>
        <taxon>Pectinidae</taxon>
        <taxon>Mizuhopecten</taxon>
    </lineage>
</organism>
<dbReference type="InterPro" id="IPR001370">
    <property type="entry name" value="BIR_rpt"/>
</dbReference>
<feature type="region of interest" description="Disordered" evidence="1">
    <location>
        <begin position="268"/>
        <end position="336"/>
    </location>
</feature>
<sequence>MYIHNAFLQEEFVYNDDLISNIFQGKDETNSENNPDHPKSQKDLLVEKKHLDSPGLATRKDINKGTVQGGKGDYAVRKLPCLGHLKLFDAIKGGKKPSISLKTCKFDSVIVKYLYEASIRESKEDPTNRLTRKSKETSEFMRHLRQLSWDTQQEIHIHLYMVPDVMSRLSSYNIWPHRNIRTGPLVEGGFSCKDPNTSTVECKSCGLELNASALNGTTPMQYHREHSPDCEFFRQANPQGLDGQQNGALTDSSHNQAASPIGINQEAAHSPVQQPPGNYQQRKPNQDQAQAEKTSEANDTSARTRSGNNDGNIRIDEATSPTNRRQTENASSLFSNNGAASFDSLVAERPRTGEVFDRATLIVPNNNNVTSSGEAVRENENIIAGAQGGEVPYPIRNPRFTEQNARRESYTHWPHRAAHDLDYLVNAGFFYTGT</sequence>
<evidence type="ECO:0000313" key="2">
    <source>
        <dbReference type="EMBL" id="OWF34489.1"/>
    </source>
</evidence>
<proteinExistence type="predicted"/>
<comment type="caution">
    <text evidence="2">The sequence shown here is derived from an EMBL/GenBank/DDBJ whole genome shotgun (WGS) entry which is preliminary data.</text>
</comment>
<dbReference type="OrthoDB" id="774873at2759"/>
<dbReference type="SMART" id="SM00238">
    <property type="entry name" value="BIR"/>
    <property type="match status" value="1"/>
</dbReference>
<gene>
    <name evidence="2" type="ORF">KP79_PYT03453</name>
</gene>
<dbReference type="Gene3D" id="1.10.1170.10">
    <property type="entry name" value="Inhibitor Of Apoptosis Protein (2mihbC-IAP-1), Chain A"/>
    <property type="match status" value="2"/>
</dbReference>
<feature type="region of interest" description="Disordered" evidence="1">
    <location>
        <begin position="233"/>
        <end position="256"/>
    </location>
</feature>
<dbReference type="EMBL" id="NEDP02082597">
    <property type="protein sequence ID" value="OWF34489.1"/>
    <property type="molecule type" value="Genomic_DNA"/>
</dbReference>
<keyword evidence="3" id="KW-1185">Reference proteome</keyword>
<evidence type="ECO:0000256" key="1">
    <source>
        <dbReference type="SAM" id="MobiDB-lite"/>
    </source>
</evidence>
<dbReference type="Pfam" id="PF00653">
    <property type="entry name" value="BIR"/>
    <property type="match status" value="1"/>
</dbReference>